<evidence type="ECO:0000259" key="2">
    <source>
        <dbReference type="Pfam" id="PF20434"/>
    </source>
</evidence>
<reference evidence="3 4" key="1">
    <citation type="submission" date="2017-01" db="EMBL/GenBank/DDBJ databases">
        <authorList>
            <person name="Varghese N."/>
            <person name="Submissions S."/>
        </authorList>
    </citation>
    <scope>NUCLEOTIDE SEQUENCE [LARGE SCALE GENOMIC DNA]</scope>
    <source>
        <strain evidence="3 4">ATCC 35905</strain>
    </source>
</reference>
<dbReference type="OrthoDB" id="9771666at2"/>
<accession>A0A8G2CLE3</accession>
<dbReference type="InterPro" id="IPR029058">
    <property type="entry name" value="AB_hydrolase_fold"/>
</dbReference>
<dbReference type="PANTHER" id="PTHR48081:SF33">
    <property type="entry name" value="KYNURENINE FORMAMIDASE"/>
    <property type="match status" value="1"/>
</dbReference>
<proteinExistence type="predicted"/>
<evidence type="ECO:0000256" key="1">
    <source>
        <dbReference type="ARBA" id="ARBA00022801"/>
    </source>
</evidence>
<dbReference type="RefSeq" id="WP_029311775.1">
    <property type="nucleotide sequence ID" value="NZ_FTNE01000013.1"/>
</dbReference>
<dbReference type="InterPro" id="IPR050300">
    <property type="entry name" value="GDXG_lipolytic_enzyme"/>
</dbReference>
<dbReference type="GO" id="GO:0016787">
    <property type="term" value="F:hydrolase activity"/>
    <property type="evidence" value="ECO:0007669"/>
    <property type="project" value="UniProtKB-KW"/>
</dbReference>
<dbReference type="EMBL" id="FTNE01000013">
    <property type="protein sequence ID" value="SIQ99823.1"/>
    <property type="molecule type" value="Genomic_DNA"/>
</dbReference>
<evidence type="ECO:0000313" key="3">
    <source>
        <dbReference type="EMBL" id="SIQ99823.1"/>
    </source>
</evidence>
<sequence length="280" mass="29754">MQNPDTIWSTLGAAARSAAYDNTNAVANSAALNQERIEASAAYRAAHGGALDLAYQPGERTAWDLYPAADPAAPCLVFIHGGYWWKNRRQDFACLAAGIAAHGWSVAVPGYDLAPAVSVSAIVAQIRASLDWLQAQGAAHGIAGRVIVSGWSAGGHLAAMALDHPLIAAGMGISGVYELGPLRDTNLNQYLRLSDDDLTQASPLRLPVVDKEFAIAYGAAELPALIHSSRDFHAHRAASQAPGVLLPVAHADHFTIIAQLREPDSRLIRCILDLERFAAR</sequence>
<gene>
    <name evidence="3" type="ORF">SAMN05421828_11346</name>
</gene>
<dbReference type="Gene3D" id="3.40.50.1820">
    <property type="entry name" value="alpha/beta hydrolase"/>
    <property type="match status" value="1"/>
</dbReference>
<keyword evidence="1 3" id="KW-0378">Hydrolase</keyword>
<name>A0A8G2CLE3_ACIRU</name>
<dbReference type="Proteomes" id="UP000186308">
    <property type="component" value="Unassembled WGS sequence"/>
</dbReference>
<keyword evidence="4" id="KW-1185">Reference proteome</keyword>
<dbReference type="AlphaFoldDB" id="A0A8G2CLE3"/>
<evidence type="ECO:0000313" key="4">
    <source>
        <dbReference type="Proteomes" id="UP000186308"/>
    </source>
</evidence>
<comment type="caution">
    <text evidence="3">The sequence shown here is derived from an EMBL/GenBank/DDBJ whole genome shotgun (WGS) entry which is preliminary data.</text>
</comment>
<dbReference type="SUPFAM" id="SSF53474">
    <property type="entry name" value="alpha/beta-Hydrolases"/>
    <property type="match status" value="1"/>
</dbReference>
<dbReference type="Pfam" id="PF20434">
    <property type="entry name" value="BD-FAE"/>
    <property type="match status" value="1"/>
</dbReference>
<dbReference type="InterPro" id="IPR049492">
    <property type="entry name" value="BD-FAE-like_dom"/>
</dbReference>
<organism evidence="3 4">
    <name type="scientific">Acidiphilium rubrum</name>
    <dbReference type="NCBI Taxonomy" id="526"/>
    <lineage>
        <taxon>Bacteria</taxon>
        <taxon>Pseudomonadati</taxon>
        <taxon>Pseudomonadota</taxon>
        <taxon>Alphaproteobacteria</taxon>
        <taxon>Acetobacterales</taxon>
        <taxon>Acidocellaceae</taxon>
        <taxon>Acidiphilium</taxon>
    </lineage>
</organism>
<feature type="domain" description="BD-FAE-like" evidence="2">
    <location>
        <begin position="70"/>
        <end position="161"/>
    </location>
</feature>
<dbReference type="PANTHER" id="PTHR48081">
    <property type="entry name" value="AB HYDROLASE SUPERFAMILY PROTEIN C4A8.06C"/>
    <property type="match status" value="1"/>
</dbReference>
<protein>
    <submittedName>
        <fullName evidence="3">Alpha/beta hydrolase fold</fullName>
    </submittedName>
</protein>